<evidence type="ECO:0000256" key="2">
    <source>
        <dbReference type="SAM" id="MobiDB-lite"/>
    </source>
</evidence>
<dbReference type="AlphaFoldDB" id="A0A9X2NR60"/>
<feature type="region of interest" description="Disordered" evidence="2">
    <location>
        <begin position="490"/>
        <end position="514"/>
    </location>
</feature>
<organism evidence="4 5">
    <name type="scientific">Bacteroides muris</name>
    <name type="common">ex Fokt et al. 2023</name>
    <dbReference type="NCBI Taxonomy" id="2937417"/>
    <lineage>
        <taxon>Bacteria</taxon>
        <taxon>Pseudomonadati</taxon>
        <taxon>Bacteroidota</taxon>
        <taxon>Bacteroidia</taxon>
        <taxon>Bacteroidales</taxon>
        <taxon>Bacteroidaceae</taxon>
        <taxon>Bacteroides</taxon>
    </lineage>
</organism>
<reference evidence="4" key="2">
    <citation type="submission" date="2022-04" db="EMBL/GenBank/DDBJ databases">
        <authorList>
            <person name="Fokt H."/>
            <person name="Baines J."/>
        </authorList>
    </citation>
    <scope>NUCLEOTIDE SEQUENCE</scope>
    <source>
        <strain evidence="4">KH365_2</strain>
    </source>
</reference>
<protein>
    <submittedName>
        <fullName evidence="4">Uncharacterized protein</fullName>
    </submittedName>
</protein>
<evidence type="ECO:0000313" key="5">
    <source>
        <dbReference type="Proteomes" id="UP001143192"/>
    </source>
</evidence>
<reference evidence="4" key="1">
    <citation type="journal article" date="2022" name="Arch. Microbiol.">
        <title>Bacteroides muris sp. nov. isolated from the cecum of wild-derived house mice.</title>
        <authorList>
            <person name="Fokt H."/>
            <person name="Unni R."/>
            <person name="Repnik U."/>
            <person name="Schmitz R.A."/>
            <person name="Bramkamp M."/>
            <person name="Baines J.F."/>
            <person name="Unterweger D."/>
        </authorList>
    </citation>
    <scope>NUCLEOTIDE SEQUENCE</scope>
    <source>
        <strain evidence="4">KH365_2</strain>
    </source>
</reference>
<feature type="coiled-coil region" evidence="1">
    <location>
        <begin position="402"/>
        <end position="429"/>
    </location>
</feature>
<keyword evidence="1" id="KW-0175">Coiled coil</keyword>
<dbReference type="EMBL" id="JAMZED010000015">
    <property type="protein sequence ID" value="MCR6504638.1"/>
    <property type="molecule type" value="Genomic_DNA"/>
</dbReference>
<keyword evidence="3" id="KW-0472">Membrane</keyword>
<keyword evidence="3" id="KW-0812">Transmembrane</keyword>
<comment type="caution">
    <text evidence="4">The sequence shown here is derived from an EMBL/GenBank/DDBJ whole genome shotgun (WGS) entry which is preliminary data.</text>
</comment>
<proteinExistence type="predicted"/>
<feature type="compositionally biased region" description="Gly residues" evidence="2">
    <location>
        <begin position="500"/>
        <end position="514"/>
    </location>
</feature>
<evidence type="ECO:0000313" key="4">
    <source>
        <dbReference type="EMBL" id="MCR6504638.1"/>
    </source>
</evidence>
<sequence length="514" mass="58148">MKKLEAVRKFFVKKRDYEVYGEAEDSQLNAFVAEEESSLHTLIQELNEYTRKNHGTTDFSIIQNKTERKINVMYENATSKLAFPTYLGLMGTFLGVFCGLLSFNWGLFNSVDGITDSAISNLIWGVLVSMLTSFIGLLLTTISNHVAADTQKIVGEDKNEFYEFIQNELMPTLGVSMVAALNKLHHTINLFEPSFNKVIDRFQATFDSCTQRFGSAFEQNVTIVSEAVRVMGENMDKINENVDLQAQLLKTLRSRGVVESLDAFVRASQNFDLVTTALNRFEVTRNAIKDVTVELVNTQRRYNESLEIPLNVANKLNQILSRITDFEKSINALGRNIEKTDLLGNTEIEALKQAITAIKKKQKVAVEAMEVSDGHLENIFKMQSESIVKLGRTYEESFAYYAEKFQNILDGLEKEMLERRREIVAAIEEKFSLDQIQQEFSQLSKLKKIEELLTSINTKSSREEVDKTIETTRHEVESIRKLLDKAIEDAKKKPETPTTSGGGGFLGGIFGGRK</sequence>
<dbReference type="Proteomes" id="UP001143192">
    <property type="component" value="Unassembled WGS sequence"/>
</dbReference>
<keyword evidence="5" id="KW-1185">Reference proteome</keyword>
<evidence type="ECO:0000256" key="3">
    <source>
        <dbReference type="SAM" id="Phobius"/>
    </source>
</evidence>
<feature type="transmembrane region" description="Helical" evidence="3">
    <location>
        <begin position="122"/>
        <end position="142"/>
    </location>
</feature>
<dbReference type="RefSeq" id="WP_257931393.1">
    <property type="nucleotide sequence ID" value="NZ_JAMZED010000015.1"/>
</dbReference>
<accession>A0A9X2NR60</accession>
<name>A0A9X2NR60_9BACE</name>
<keyword evidence="3" id="KW-1133">Transmembrane helix</keyword>
<gene>
    <name evidence="4" type="ORF">M1B79_08065</name>
</gene>
<evidence type="ECO:0000256" key="1">
    <source>
        <dbReference type="SAM" id="Coils"/>
    </source>
</evidence>
<feature type="transmembrane region" description="Helical" evidence="3">
    <location>
        <begin position="81"/>
        <end position="102"/>
    </location>
</feature>